<sequence length="108" mass="11215">MLLNRAHYPTSSIAIVACMALDLIVGSPVTTYLTYTALLIGGPSSAVAIGGSVAHSLWGRGRIWNDLECEPCRPGPDDGDDDEPEPDDPAGGGGLALDRLCDQHVLAA</sequence>
<proteinExistence type="predicted"/>
<evidence type="ECO:0000313" key="4">
    <source>
        <dbReference type="Proteomes" id="UP000636661"/>
    </source>
</evidence>
<organism evidence="3 4">
    <name type="scientific">Streptomyces lavendofoliae</name>
    <dbReference type="NCBI Taxonomy" id="67314"/>
    <lineage>
        <taxon>Bacteria</taxon>
        <taxon>Bacillati</taxon>
        <taxon>Actinomycetota</taxon>
        <taxon>Actinomycetes</taxon>
        <taxon>Kitasatosporales</taxon>
        <taxon>Streptomycetaceae</taxon>
        <taxon>Streptomyces</taxon>
    </lineage>
</organism>
<gene>
    <name evidence="3" type="ORF">GCM10010274_46670</name>
</gene>
<dbReference type="PROSITE" id="PS51257">
    <property type="entry name" value="PROKAR_LIPOPROTEIN"/>
    <property type="match status" value="1"/>
</dbReference>
<feature type="compositionally biased region" description="Acidic residues" evidence="1">
    <location>
        <begin position="77"/>
        <end position="88"/>
    </location>
</feature>
<evidence type="ECO:0000256" key="1">
    <source>
        <dbReference type="SAM" id="MobiDB-lite"/>
    </source>
</evidence>
<dbReference type="EMBL" id="BMTP01000012">
    <property type="protein sequence ID" value="GGU52414.1"/>
    <property type="molecule type" value="Genomic_DNA"/>
</dbReference>
<evidence type="ECO:0000313" key="3">
    <source>
        <dbReference type="EMBL" id="GGU52414.1"/>
    </source>
</evidence>
<keyword evidence="4" id="KW-1185">Reference proteome</keyword>
<feature type="region of interest" description="Disordered" evidence="1">
    <location>
        <begin position="69"/>
        <end position="96"/>
    </location>
</feature>
<reference evidence="3" key="2">
    <citation type="submission" date="2020-09" db="EMBL/GenBank/DDBJ databases">
        <authorList>
            <person name="Sun Q."/>
            <person name="Ohkuma M."/>
        </authorList>
    </citation>
    <scope>NUCLEOTIDE SEQUENCE</scope>
    <source>
        <strain evidence="3">JCM 4391</strain>
    </source>
</reference>
<evidence type="ECO:0000256" key="2">
    <source>
        <dbReference type="SAM" id="Phobius"/>
    </source>
</evidence>
<accession>A0A918I112</accession>
<keyword evidence="2" id="KW-1133">Transmembrane helix</keyword>
<dbReference type="AlphaFoldDB" id="A0A918I112"/>
<protein>
    <submittedName>
        <fullName evidence="3">Uncharacterized protein</fullName>
    </submittedName>
</protein>
<comment type="caution">
    <text evidence="3">The sequence shown here is derived from an EMBL/GenBank/DDBJ whole genome shotgun (WGS) entry which is preliminary data.</text>
</comment>
<feature type="transmembrane region" description="Helical" evidence="2">
    <location>
        <begin position="12"/>
        <end position="29"/>
    </location>
</feature>
<keyword evidence="2" id="KW-0472">Membrane</keyword>
<reference evidence="3" key="1">
    <citation type="journal article" date="2014" name="Int. J. Syst. Evol. Microbiol.">
        <title>Complete genome sequence of Corynebacterium casei LMG S-19264T (=DSM 44701T), isolated from a smear-ripened cheese.</title>
        <authorList>
            <consortium name="US DOE Joint Genome Institute (JGI-PGF)"/>
            <person name="Walter F."/>
            <person name="Albersmeier A."/>
            <person name="Kalinowski J."/>
            <person name="Ruckert C."/>
        </authorList>
    </citation>
    <scope>NUCLEOTIDE SEQUENCE</scope>
    <source>
        <strain evidence="3">JCM 4391</strain>
    </source>
</reference>
<dbReference type="Proteomes" id="UP000636661">
    <property type="component" value="Unassembled WGS sequence"/>
</dbReference>
<keyword evidence="2" id="KW-0812">Transmembrane</keyword>
<name>A0A918I112_9ACTN</name>